<reference evidence="1 2" key="1">
    <citation type="submission" date="2021-08" db="EMBL/GenBank/DDBJ databases">
        <title>WGS assembly of Ceratopteris richardii.</title>
        <authorList>
            <person name="Marchant D.B."/>
            <person name="Chen G."/>
            <person name="Jenkins J."/>
            <person name="Shu S."/>
            <person name="Leebens-Mack J."/>
            <person name="Grimwood J."/>
            <person name="Schmutz J."/>
            <person name="Soltis P."/>
            <person name="Soltis D."/>
            <person name="Chen Z.-H."/>
        </authorList>
    </citation>
    <scope>NUCLEOTIDE SEQUENCE [LARGE SCALE GENOMIC DNA]</scope>
    <source>
        <strain evidence="1">Whitten #5841</strain>
        <tissue evidence="1">Leaf</tissue>
    </source>
</reference>
<sequence>MRSPCEPSEPSCILMIYPRSCIHMRTSL</sequence>
<proteinExistence type="predicted"/>
<evidence type="ECO:0000313" key="2">
    <source>
        <dbReference type="Proteomes" id="UP000825935"/>
    </source>
</evidence>
<comment type="caution">
    <text evidence="1">The sequence shown here is derived from an EMBL/GenBank/DDBJ whole genome shotgun (WGS) entry which is preliminary data.</text>
</comment>
<protein>
    <submittedName>
        <fullName evidence="1">Uncharacterized protein</fullName>
    </submittedName>
</protein>
<dbReference type="Proteomes" id="UP000825935">
    <property type="component" value="Chromosome 23"/>
</dbReference>
<organism evidence="1 2">
    <name type="scientific">Ceratopteris richardii</name>
    <name type="common">Triangle waterfern</name>
    <dbReference type="NCBI Taxonomy" id="49495"/>
    <lineage>
        <taxon>Eukaryota</taxon>
        <taxon>Viridiplantae</taxon>
        <taxon>Streptophyta</taxon>
        <taxon>Embryophyta</taxon>
        <taxon>Tracheophyta</taxon>
        <taxon>Polypodiopsida</taxon>
        <taxon>Polypodiidae</taxon>
        <taxon>Polypodiales</taxon>
        <taxon>Pteridineae</taxon>
        <taxon>Pteridaceae</taxon>
        <taxon>Parkerioideae</taxon>
        <taxon>Ceratopteris</taxon>
    </lineage>
</organism>
<keyword evidence="2" id="KW-1185">Reference proteome</keyword>
<dbReference type="EMBL" id="CM035428">
    <property type="protein sequence ID" value="KAH7300926.1"/>
    <property type="molecule type" value="Genomic_DNA"/>
</dbReference>
<dbReference type="AlphaFoldDB" id="A0A8T2RWR4"/>
<accession>A0A8T2RWR4</accession>
<name>A0A8T2RWR4_CERRI</name>
<evidence type="ECO:0000313" key="1">
    <source>
        <dbReference type="EMBL" id="KAH7300926.1"/>
    </source>
</evidence>
<gene>
    <name evidence="1" type="ORF">KP509_23G003800</name>
</gene>